<name>X6LRR9_RETFI</name>
<protein>
    <submittedName>
        <fullName evidence="1">Uncharacterized protein</fullName>
    </submittedName>
</protein>
<proteinExistence type="predicted"/>
<accession>X6LRR9</accession>
<reference evidence="1 2" key="1">
    <citation type="journal article" date="2013" name="Curr. Biol.">
        <title>The Genome of the Foraminiferan Reticulomyxa filosa.</title>
        <authorList>
            <person name="Glockner G."/>
            <person name="Hulsmann N."/>
            <person name="Schleicher M."/>
            <person name="Noegel A.A."/>
            <person name="Eichinger L."/>
            <person name="Gallinger C."/>
            <person name="Pawlowski J."/>
            <person name="Sierra R."/>
            <person name="Euteneuer U."/>
            <person name="Pillet L."/>
            <person name="Moustafa A."/>
            <person name="Platzer M."/>
            <person name="Groth M."/>
            <person name="Szafranski K."/>
            <person name="Schliwa M."/>
        </authorList>
    </citation>
    <scope>NUCLEOTIDE SEQUENCE [LARGE SCALE GENOMIC DNA]</scope>
</reference>
<dbReference type="Proteomes" id="UP000023152">
    <property type="component" value="Unassembled WGS sequence"/>
</dbReference>
<evidence type="ECO:0000313" key="1">
    <source>
        <dbReference type="EMBL" id="ETO04583.1"/>
    </source>
</evidence>
<evidence type="ECO:0000313" key="2">
    <source>
        <dbReference type="Proteomes" id="UP000023152"/>
    </source>
</evidence>
<dbReference type="OrthoDB" id="10253476at2759"/>
<gene>
    <name evidence="1" type="ORF">RFI_32815</name>
</gene>
<keyword evidence="2" id="KW-1185">Reference proteome</keyword>
<comment type="caution">
    <text evidence="1">The sequence shown here is derived from an EMBL/GenBank/DDBJ whole genome shotgun (WGS) entry which is preliminary data.</text>
</comment>
<dbReference type="AlphaFoldDB" id="X6LRR9"/>
<sequence length="64" mass="7795">MKLKEKKLGDVFQCLINRLSDEKEKEYNRGRCAELLEKLSIKWNEKQLDDAFNSLKDIFNKYYY</sequence>
<organism evidence="1 2">
    <name type="scientific">Reticulomyxa filosa</name>
    <dbReference type="NCBI Taxonomy" id="46433"/>
    <lineage>
        <taxon>Eukaryota</taxon>
        <taxon>Sar</taxon>
        <taxon>Rhizaria</taxon>
        <taxon>Retaria</taxon>
        <taxon>Foraminifera</taxon>
        <taxon>Monothalamids</taxon>
        <taxon>Reticulomyxidae</taxon>
        <taxon>Reticulomyxa</taxon>
    </lineage>
</organism>
<dbReference type="EMBL" id="ASPP01029174">
    <property type="protein sequence ID" value="ETO04583.1"/>
    <property type="molecule type" value="Genomic_DNA"/>
</dbReference>